<evidence type="ECO:0000313" key="2">
    <source>
        <dbReference type="Proteomes" id="UP000600547"/>
    </source>
</evidence>
<proteinExistence type="predicted"/>
<dbReference type="RefSeq" id="WP_155300452.1">
    <property type="nucleotide sequence ID" value="NZ_BMQG01000035.1"/>
</dbReference>
<gene>
    <name evidence="1" type="ORF">GCM10008956_39840</name>
</gene>
<accession>A0A8H9L8R0</accession>
<protein>
    <recommendedName>
        <fullName evidence="3">Antitoxin Xre/MbcA/ParS-like toxin-binding domain-containing protein</fullName>
    </recommendedName>
</protein>
<evidence type="ECO:0008006" key="3">
    <source>
        <dbReference type="Google" id="ProtNLM"/>
    </source>
</evidence>
<keyword evidence="2" id="KW-1185">Reference proteome</keyword>
<organism evidence="1 2">
    <name type="scientific">Deinococcus arenae</name>
    <dbReference type="NCBI Taxonomy" id="1452751"/>
    <lineage>
        <taxon>Bacteria</taxon>
        <taxon>Thermotogati</taxon>
        <taxon>Deinococcota</taxon>
        <taxon>Deinococci</taxon>
        <taxon>Deinococcales</taxon>
        <taxon>Deinococcaceae</taxon>
        <taxon>Deinococcus</taxon>
    </lineage>
</organism>
<evidence type="ECO:0000313" key="1">
    <source>
        <dbReference type="EMBL" id="GGM60256.1"/>
    </source>
</evidence>
<sequence length="146" mass="16488">MQRPELTAALWGVTDDQLLLALRDPIVRALVTAELPALVQMLEEQRLTRREQGAMLTLSARTVQRIRAGGPQPRLSDDRCLRIYLLVDIHWAVSRLHPDAWMQRPRSHHPYLGRTPAALILSGGIPALLALRRQVHLDWANRGSST</sequence>
<comment type="caution">
    <text evidence="1">The sequence shown here is derived from an EMBL/GenBank/DDBJ whole genome shotgun (WGS) entry which is preliminary data.</text>
</comment>
<dbReference type="Proteomes" id="UP000600547">
    <property type="component" value="Unassembled WGS sequence"/>
</dbReference>
<dbReference type="EMBL" id="BMQG01000035">
    <property type="protein sequence ID" value="GGM60256.1"/>
    <property type="molecule type" value="Genomic_DNA"/>
</dbReference>
<reference evidence="2" key="1">
    <citation type="journal article" date="2019" name="Int. J. Syst. Evol. Microbiol.">
        <title>The Global Catalogue of Microorganisms (GCM) 10K type strain sequencing project: providing services to taxonomists for standard genome sequencing and annotation.</title>
        <authorList>
            <consortium name="The Broad Institute Genomics Platform"/>
            <consortium name="The Broad Institute Genome Sequencing Center for Infectious Disease"/>
            <person name="Wu L."/>
            <person name="Ma J."/>
        </authorList>
    </citation>
    <scope>NUCLEOTIDE SEQUENCE [LARGE SCALE GENOMIC DNA]</scope>
    <source>
        <strain evidence="2">JCM 31047</strain>
    </source>
</reference>
<name>A0A8H9L8R0_9DEIO</name>
<dbReference type="AlphaFoldDB" id="A0A8H9L8R0"/>